<dbReference type="Proteomes" id="UP000054270">
    <property type="component" value="Unassembled WGS sequence"/>
</dbReference>
<keyword evidence="2" id="KW-1185">Reference proteome</keyword>
<sequence length="106" mass="11848">MAFALSTSYTCQGRPHRCMRPHIHAVLVPHVCCVAASVARPCSDTSGPRAPYSFGDSTTVYLYTPASIWSRESRQQFGPYGRNSVVYPNGRNIYDSTHSIRDIFFT</sequence>
<evidence type="ECO:0000313" key="2">
    <source>
        <dbReference type="Proteomes" id="UP000054270"/>
    </source>
</evidence>
<accession>A0A0D2NK38</accession>
<protein>
    <submittedName>
        <fullName evidence="1">Uncharacterized protein</fullName>
    </submittedName>
</protein>
<reference evidence="2" key="1">
    <citation type="submission" date="2014-04" db="EMBL/GenBank/DDBJ databases">
        <title>Evolutionary Origins and Diversification of the Mycorrhizal Mutualists.</title>
        <authorList>
            <consortium name="DOE Joint Genome Institute"/>
            <consortium name="Mycorrhizal Genomics Consortium"/>
            <person name="Kohler A."/>
            <person name="Kuo A."/>
            <person name="Nagy L.G."/>
            <person name="Floudas D."/>
            <person name="Copeland A."/>
            <person name="Barry K.W."/>
            <person name="Cichocki N."/>
            <person name="Veneault-Fourrey C."/>
            <person name="LaButti K."/>
            <person name="Lindquist E.A."/>
            <person name="Lipzen A."/>
            <person name="Lundell T."/>
            <person name="Morin E."/>
            <person name="Murat C."/>
            <person name="Riley R."/>
            <person name="Ohm R."/>
            <person name="Sun H."/>
            <person name="Tunlid A."/>
            <person name="Henrissat B."/>
            <person name="Grigoriev I.V."/>
            <person name="Hibbett D.S."/>
            <person name="Martin F."/>
        </authorList>
    </citation>
    <scope>NUCLEOTIDE SEQUENCE [LARGE SCALE GENOMIC DNA]</scope>
    <source>
        <strain evidence="2">FD-334 SS-4</strain>
    </source>
</reference>
<gene>
    <name evidence="1" type="ORF">HYPSUDRAFT_90944</name>
</gene>
<organism evidence="1 2">
    <name type="scientific">Hypholoma sublateritium (strain FD-334 SS-4)</name>
    <dbReference type="NCBI Taxonomy" id="945553"/>
    <lineage>
        <taxon>Eukaryota</taxon>
        <taxon>Fungi</taxon>
        <taxon>Dikarya</taxon>
        <taxon>Basidiomycota</taxon>
        <taxon>Agaricomycotina</taxon>
        <taxon>Agaricomycetes</taxon>
        <taxon>Agaricomycetidae</taxon>
        <taxon>Agaricales</taxon>
        <taxon>Agaricineae</taxon>
        <taxon>Strophariaceae</taxon>
        <taxon>Hypholoma</taxon>
    </lineage>
</organism>
<dbReference type="AlphaFoldDB" id="A0A0D2NK38"/>
<name>A0A0D2NK38_HYPSF</name>
<evidence type="ECO:0000313" key="1">
    <source>
        <dbReference type="EMBL" id="KJA16971.1"/>
    </source>
</evidence>
<proteinExistence type="predicted"/>
<dbReference type="EMBL" id="KN817611">
    <property type="protein sequence ID" value="KJA16971.1"/>
    <property type="molecule type" value="Genomic_DNA"/>
</dbReference>